<dbReference type="GO" id="GO:0004049">
    <property type="term" value="F:anthranilate synthase activity"/>
    <property type="evidence" value="ECO:0007669"/>
    <property type="project" value="UniProtKB-EC"/>
</dbReference>
<sequence>MILVIDNYDSFTYNLVQAIGNLTEQSLLVLKNDEVTLADLNRPKLTGLVLSPGPGRPEDAGNMNAVLKAAIGKVPILGVCLGHQAIGEVYGAQVVNAPQLMHGKTDTLTQLRPSKLFHNCAERFTIGRYHSLVIDPQTIPSSLTVTGVASDGTIQSVADDENEVFGVEFHPESIMTDATAANTIFHNFITLTSQLTYQH</sequence>
<evidence type="ECO:0000313" key="4">
    <source>
        <dbReference type="Proteomes" id="UP001370590"/>
    </source>
</evidence>
<dbReference type="RefSeq" id="WP_339960966.1">
    <property type="nucleotide sequence ID" value="NZ_JAWMWH010000003.1"/>
</dbReference>
<dbReference type="InterPro" id="IPR050472">
    <property type="entry name" value="Anth_synth/Amidotransfase"/>
</dbReference>
<protein>
    <submittedName>
        <fullName evidence="3">Aminodeoxychorismate/anthranilate synthase component II</fullName>
        <ecNumber evidence="3">4.1.3.27</ecNumber>
    </submittedName>
</protein>
<dbReference type="PANTHER" id="PTHR43418:SF4">
    <property type="entry name" value="MULTIFUNCTIONAL TRYPTOPHAN BIOSYNTHESIS PROTEIN"/>
    <property type="match status" value="1"/>
</dbReference>
<dbReference type="PRINTS" id="PR00096">
    <property type="entry name" value="GATASE"/>
</dbReference>
<dbReference type="EC" id="4.1.3.27" evidence="3"/>
<evidence type="ECO:0000313" key="3">
    <source>
        <dbReference type="EMBL" id="MEJ6401120.1"/>
    </source>
</evidence>
<dbReference type="EMBL" id="JAWMWH010000003">
    <property type="protein sequence ID" value="MEJ6401120.1"/>
    <property type="molecule type" value="Genomic_DNA"/>
</dbReference>
<feature type="domain" description="Glutamine amidotransferase" evidence="2">
    <location>
        <begin position="3"/>
        <end position="180"/>
    </location>
</feature>
<dbReference type="PROSITE" id="PS51273">
    <property type="entry name" value="GATASE_TYPE_1"/>
    <property type="match status" value="1"/>
</dbReference>
<organism evidence="3 4">
    <name type="scientific">Nicoliella lavandulae</name>
    <dbReference type="NCBI Taxonomy" id="3082954"/>
    <lineage>
        <taxon>Bacteria</taxon>
        <taxon>Bacillati</taxon>
        <taxon>Bacillota</taxon>
        <taxon>Bacilli</taxon>
        <taxon>Lactobacillales</taxon>
        <taxon>Lactobacillaceae</taxon>
        <taxon>Nicoliella</taxon>
    </lineage>
</organism>
<dbReference type="SUPFAM" id="SSF52317">
    <property type="entry name" value="Class I glutamine amidotransferase-like"/>
    <property type="match status" value="1"/>
</dbReference>
<evidence type="ECO:0000259" key="2">
    <source>
        <dbReference type="Pfam" id="PF00117"/>
    </source>
</evidence>
<dbReference type="NCBIfam" id="TIGR00566">
    <property type="entry name" value="trpG_papA"/>
    <property type="match status" value="1"/>
</dbReference>
<dbReference type="InterPro" id="IPR029062">
    <property type="entry name" value="Class_I_gatase-like"/>
</dbReference>
<proteinExistence type="predicted"/>
<gene>
    <name evidence="3" type="ORF">R4146_08195</name>
</gene>
<accession>A0ABU8SMH6</accession>
<dbReference type="PANTHER" id="PTHR43418">
    <property type="entry name" value="MULTIFUNCTIONAL TRYPTOPHAN BIOSYNTHESIS PROTEIN-RELATED"/>
    <property type="match status" value="1"/>
</dbReference>
<name>A0ABU8SMH6_9LACO</name>
<dbReference type="Pfam" id="PF00117">
    <property type="entry name" value="GATase"/>
    <property type="match status" value="1"/>
</dbReference>
<dbReference type="Gene3D" id="3.40.50.880">
    <property type="match status" value="1"/>
</dbReference>
<keyword evidence="3" id="KW-0456">Lyase</keyword>
<dbReference type="Proteomes" id="UP001370590">
    <property type="component" value="Unassembled WGS sequence"/>
</dbReference>
<keyword evidence="1" id="KW-0315">Glutamine amidotransferase</keyword>
<evidence type="ECO:0000256" key="1">
    <source>
        <dbReference type="ARBA" id="ARBA00022962"/>
    </source>
</evidence>
<dbReference type="PRINTS" id="PR00097">
    <property type="entry name" value="ANTSNTHASEII"/>
</dbReference>
<keyword evidence="4" id="KW-1185">Reference proteome</keyword>
<dbReference type="CDD" id="cd01743">
    <property type="entry name" value="GATase1_Anthranilate_Synthase"/>
    <property type="match status" value="1"/>
</dbReference>
<dbReference type="InterPro" id="IPR006221">
    <property type="entry name" value="TrpG/PapA_dom"/>
</dbReference>
<dbReference type="InterPro" id="IPR017926">
    <property type="entry name" value="GATASE"/>
</dbReference>
<comment type="caution">
    <text evidence="3">The sequence shown here is derived from an EMBL/GenBank/DDBJ whole genome shotgun (WGS) entry which is preliminary data.</text>
</comment>
<dbReference type="PRINTS" id="PR00099">
    <property type="entry name" value="CPSGATASE"/>
</dbReference>
<reference evidence="3 4" key="1">
    <citation type="submission" date="2023-10" db="EMBL/GenBank/DDBJ databases">
        <title>Nicoliella lavandulae sp. nov. isolated from Lavandula angustifolia flowers.</title>
        <authorList>
            <person name="Alcantara C."/>
            <person name="Zuniga M."/>
            <person name="Landete J.M."/>
            <person name="Monedero V."/>
        </authorList>
    </citation>
    <scope>NUCLEOTIDE SEQUENCE [LARGE SCALE GENOMIC DNA]</scope>
    <source>
        <strain evidence="3 4">Es01</strain>
    </source>
</reference>